<protein>
    <submittedName>
        <fullName evidence="2">Uncharacterized protein</fullName>
    </submittedName>
</protein>
<evidence type="ECO:0000313" key="2">
    <source>
        <dbReference type="EMBL" id="CAF1381234.1"/>
    </source>
</evidence>
<accession>A0A815JR44</accession>
<evidence type="ECO:0000256" key="1">
    <source>
        <dbReference type="SAM" id="Phobius"/>
    </source>
</evidence>
<dbReference type="Proteomes" id="UP000663834">
    <property type="component" value="Unassembled WGS sequence"/>
</dbReference>
<keyword evidence="1" id="KW-1133">Transmembrane helix</keyword>
<gene>
    <name evidence="2" type="ORF">KQP761_LOCUS8725</name>
</gene>
<sequence>MQTRRDTTSAPLGTGTKAVWPLAALCCLGIVGILIAGTIILALIPIYLPQKTAAAVSLTSPNDNFFLQYSADVPYASSVTGNVTNLAQVSNALSLGTSGTVTSGSAQAGIKRRRRAL</sequence>
<proteinExistence type="predicted"/>
<dbReference type="EMBL" id="CAJNOW010003416">
    <property type="protein sequence ID" value="CAF1381234.1"/>
    <property type="molecule type" value="Genomic_DNA"/>
</dbReference>
<keyword evidence="1" id="KW-0472">Membrane</keyword>
<reference evidence="2" key="1">
    <citation type="submission" date="2021-02" db="EMBL/GenBank/DDBJ databases">
        <authorList>
            <person name="Nowell W R."/>
        </authorList>
    </citation>
    <scope>NUCLEOTIDE SEQUENCE</scope>
</reference>
<comment type="caution">
    <text evidence="2">The sequence shown here is derived from an EMBL/GenBank/DDBJ whole genome shotgun (WGS) entry which is preliminary data.</text>
</comment>
<name>A0A815JR44_9BILA</name>
<organism evidence="2 3">
    <name type="scientific">Rotaria magnacalcarata</name>
    <dbReference type="NCBI Taxonomy" id="392030"/>
    <lineage>
        <taxon>Eukaryota</taxon>
        <taxon>Metazoa</taxon>
        <taxon>Spiralia</taxon>
        <taxon>Gnathifera</taxon>
        <taxon>Rotifera</taxon>
        <taxon>Eurotatoria</taxon>
        <taxon>Bdelloidea</taxon>
        <taxon>Philodinida</taxon>
        <taxon>Philodinidae</taxon>
        <taxon>Rotaria</taxon>
    </lineage>
</organism>
<feature type="transmembrane region" description="Helical" evidence="1">
    <location>
        <begin position="20"/>
        <end position="48"/>
    </location>
</feature>
<evidence type="ECO:0000313" key="3">
    <source>
        <dbReference type="Proteomes" id="UP000663834"/>
    </source>
</evidence>
<dbReference type="AlphaFoldDB" id="A0A815JR44"/>
<keyword evidence="1" id="KW-0812">Transmembrane</keyword>